<reference evidence="1" key="2">
    <citation type="journal article" date="2021" name="PeerJ">
        <title>Extensive microbial diversity within the chicken gut microbiome revealed by metagenomics and culture.</title>
        <authorList>
            <person name="Gilroy R."/>
            <person name="Ravi A."/>
            <person name="Getino M."/>
            <person name="Pursley I."/>
            <person name="Horton D.L."/>
            <person name="Alikhan N.F."/>
            <person name="Baker D."/>
            <person name="Gharbi K."/>
            <person name="Hall N."/>
            <person name="Watson M."/>
            <person name="Adriaenssens E.M."/>
            <person name="Foster-Nyarko E."/>
            <person name="Jarju S."/>
            <person name="Secka A."/>
            <person name="Antonio M."/>
            <person name="Oren A."/>
            <person name="Chaudhuri R.R."/>
            <person name="La Ragione R."/>
            <person name="Hildebrand F."/>
            <person name="Pallen M.J."/>
        </authorList>
    </citation>
    <scope>NUCLEOTIDE SEQUENCE</scope>
    <source>
        <strain evidence="1">D3-1215</strain>
    </source>
</reference>
<sequence length="2062" mass="228371">MSKRYSLFKGAGAASIRRLGVLLAMLLSTAWYSVSYADAGFQDTNTMDLKINTDAKGAYWLYYPENNADSKRFETGNGIWQETYEEPVDLGDVTAFTIVRPAVTMWANDNTAINSVSFRYQLRDQSNNIVGGSSRDWNMNSNHVTYAQDGTIEYAANINIDVITTFNLSSSPGQYTLEFWLKASTSAGDKFLNNQDQNYKITFTIPQQGPVFNPSETTMYFGNVPYGKDTVSTVHFEYNGSTPLSGNTETEAGISFGSRGAFFEFVDIGNNGTDGWITYRFRPDETNSNKSFTNETHRISLTKDDEPLTVIFNASSFTPLIAGSREPVRAQSIAELSGAIMYTGCNTIEEYGVYYSTDPGFFDSATNTVDMSKSQVANVTGVKFGDPVDNLKVTVDGLMSGTTYYYIWYMKDSAGQTTFDAVLNFTTNEGDYRLAVNDAVAGTETYYGFIYEGEAIDGSNDNITNGYVQYWLSCTPSQTYRLQFNYMHEDRTYEWIDVPSQSGTIPSTFSQSYVRIYGTDLVKNNSAYANARLSVPEQREVPAADYTYNVYFTKADGSAVTGKDRSDLVMTVTGAESDTIKGGLSGTFAQFPEGSQYRVERVYKNQPDVACEIGSGAVPEDFTGPVSTDVVLNVTYTGGDLAPEFSISRDLWVYTNDNATGTTQTPENTMAGVACTNGEQGQAADYSLIWQLSSPENTIDVGNYQIRTGNSSEPLQSWNTQWSYNNGNKDGYVCYWYDSNSNMTYMDVIAREGDVAKLRLTFLSADGAQVASYDMVKVEGSNHVYTYDLSDQTLPENAVNVTVYGMQVYNNNAYGAIHAATIPVSGITGGEFTYDLAANCLTVEISGLQFAGEAGQEIQIGEDNKVTLCVENINESGSVLADQYSVVLTDNKTGRPMPFDGQTEDIAAGGQVCLTTVDPLENLNNYNLKAELLFGGALVDEASLENCLRPEGDTIYYTIDNTLTYDDACALQFCTIGAAMADLKTDENYYDAGSKNLLKHIVFKIVGGNGDYVGETDNDVSGGDVNTKVNMISDINNGDEPADGYKVFIMRNADYENPQVGKPVVNHVVIRNSRNVQLLFLDIQGYTKNTTSYDNAIDIDNGSKSWLATPKAGDYANGRIQIRFCDISSMGFTCVHLSAYDDVLFEENRITANIDPDYTNPNNQRDWGSSVKFIRCSNVKFLRNTFRGQHITNIWLQECENVLVMNNVFWTENEQAIDAGGNSVAMIRLMSQDNVGSGNVPLPVNNIGIYYNTFYISATNVPERADFLKFGGDVSSQNGRASSYSLIDFNYNNCYSMDPDQLSRSGNPLWDGQGTTNVDVRYNNFWTVAEGDLSEQGMRSSLSIYAIPEGTGEKEDDVVYNINVPAQMCSTANDNPDGLVVRGTGLNLGKTIEGDISGQGAEELNNDRLYPAVGEKDGVRPYKAQKGWTLGAYQQSDARQPLGTIYWFGGSDDITGQAWDLRSNWRCYDMQTRALRQVDCLDTFSDTLLVIVPAPNSTRFPVPEGGVKSYPRIPTAFDNAGGERDTISNNAYTLDEYVQAGLGMKNYESVMADKPWYFKTIYIEYGGSLLFANYLYNKETGKRHYDGASASYLGPRNVWGLTGAMIQPFVDYNSADRTHSDDVRMVKSSDYYLNLEPQVYMRYADVVQSEGQVKWTRSFPDMDVEIEPGMQFAIYLSQLYGLFGMSDNEYAEWTGKTQFIDHANTPITYNLYGRFAAEAALPYYKNLAPGEYNLLNNYLPANLSVKEILKAPDVEEVKYYVAGTNGMMGSFVDISDATVQQGDSLIYPKNGFLVKGKDLTELRITDNMVSNSHAQIYNLRNMAETYPYVSVVANNDDTPYGSQISVEVNPNVNSYNFEEFAKDKLFQGTPEMSYVPDVYIMMGEGYDEVVSVPDAETVIPLGVRVREKMDLSFYVRYIDGINEVWLEDRATAAFYDVANYKGTIRGLEPADYQGRFYLHLSSNSEEEDPDEEENPDIDVPTDVEETTAASGIDIFNTAEVITVSSTSDIALSAVYVTDMAGRTRSYKASGNYVRIVTDLVPGVYVVNAVGDKESTERKIVVK</sequence>
<dbReference type="SMART" id="SM00710">
    <property type="entry name" value="PbH1"/>
    <property type="match status" value="5"/>
</dbReference>
<dbReference type="Proteomes" id="UP000823637">
    <property type="component" value="Unassembled WGS sequence"/>
</dbReference>
<comment type="caution">
    <text evidence="1">The sequence shown here is derived from an EMBL/GenBank/DDBJ whole genome shotgun (WGS) entry which is preliminary data.</text>
</comment>
<dbReference type="NCBIfam" id="TIGR04183">
    <property type="entry name" value="Por_Secre_tail"/>
    <property type="match status" value="1"/>
</dbReference>
<dbReference type="InterPro" id="IPR006626">
    <property type="entry name" value="PbH1"/>
</dbReference>
<dbReference type="InterPro" id="IPR026444">
    <property type="entry name" value="Secre_tail"/>
</dbReference>
<evidence type="ECO:0000313" key="1">
    <source>
        <dbReference type="EMBL" id="MBO8446199.1"/>
    </source>
</evidence>
<organism evidence="1 2">
    <name type="scientific">Candidatus Enterocola intestinipullorum</name>
    <dbReference type="NCBI Taxonomy" id="2840783"/>
    <lineage>
        <taxon>Bacteria</taxon>
        <taxon>Pseudomonadati</taxon>
        <taxon>Bacteroidota</taxon>
        <taxon>Bacteroidia</taxon>
        <taxon>Bacteroidales</taxon>
        <taxon>Candidatus Enterocola</taxon>
    </lineage>
</organism>
<accession>A0A9D9EJA6</accession>
<proteinExistence type="predicted"/>
<evidence type="ECO:0000313" key="2">
    <source>
        <dbReference type="Proteomes" id="UP000823637"/>
    </source>
</evidence>
<gene>
    <name evidence="1" type="ORF">IAC32_00420</name>
</gene>
<name>A0A9D9EJA6_9BACT</name>
<protein>
    <submittedName>
        <fullName evidence="1">T9SS type A sorting domain-containing protein</fullName>
    </submittedName>
</protein>
<reference evidence="1" key="1">
    <citation type="submission" date="2020-10" db="EMBL/GenBank/DDBJ databases">
        <authorList>
            <person name="Gilroy R."/>
        </authorList>
    </citation>
    <scope>NUCLEOTIDE SEQUENCE</scope>
    <source>
        <strain evidence="1">D3-1215</strain>
    </source>
</reference>
<dbReference type="EMBL" id="JADIMR010000005">
    <property type="protein sequence ID" value="MBO8446199.1"/>
    <property type="molecule type" value="Genomic_DNA"/>
</dbReference>